<dbReference type="EMBL" id="JATN01000321">
    <property type="protein sequence ID" value="EUC58522.1"/>
    <property type="molecule type" value="Genomic_DNA"/>
</dbReference>
<comment type="caution">
    <text evidence="2">The sequence shown here is derived from an EMBL/GenBank/DDBJ whole genome shotgun (WGS) entry which is preliminary data.</text>
</comment>
<dbReference type="OrthoDB" id="3231855at2759"/>
<dbReference type="Proteomes" id="UP000030108">
    <property type="component" value="Unassembled WGS sequence"/>
</dbReference>
<evidence type="ECO:0000259" key="1">
    <source>
        <dbReference type="PROSITE" id="PS50828"/>
    </source>
</evidence>
<dbReference type="AlphaFoldDB" id="A0A0A1UI03"/>
<dbReference type="SUPFAM" id="SSF160443">
    <property type="entry name" value="SMR domain-like"/>
    <property type="match status" value="1"/>
</dbReference>
<dbReference type="InterPro" id="IPR013899">
    <property type="entry name" value="DUF1771"/>
</dbReference>
<feature type="domain" description="Smr" evidence="1">
    <location>
        <begin position="80"/>
        <end position="156"/>
    </location>
</feature>
<gene>
    <name evidence="2" type="ORF">RSOL_261370</name>
</gene>
<name>A0A0A1UI03_9AGAM</name>
<evidence type="ECO:0000313" key="3">
    <source>
        <dbReference type="Proteomes" id="UP000030108"/>
    </source>
</evidence>
<dbReference type="InterPro" id="IPR002625">
    <property type="entry name" value="Smr_dom"/>
</dbReference>
<dbReference type="Pfam" id="PF01713">
    <property type="entry name" value="Smr"/>
    <property type="match status" value="1"/>
</dbReference>
<protein>
    <submittedName>
        <fullName evidence="2">Smr domain protein C11H11,03c</fullName>
    </submittedName>
</protein>
<evidence type="ECO:0000313" key="2">
    <source>
        <dbReference type="EMBL" id="EUC58522.1"/>
    </source>
</evidence>
<dbReference type="Pfam" id="PF08590">
    <property type="entry name" value="DUF1771"/>
    <property type="match status" value="1"/>
</dbReference>
<dbReference type="InterPro" id="IPR053020">
    <property type="entry name" value="Smr_domain_protein"/>
</dbReference>
<proteinExistence type="predicted"/>
<accession>A0A0A1UI03</accession>
<reference evidence="3" key="1">
    <citation type="journal article" date="2014" name="Genome Announc.">
        <title>Draft genome sequence of the plant-pathogenic soil fungus Rhizoctonia solani anastomosis group 3 strain Rhs1AP.</title>
        <authorList>
            <person name="Cubeta M.A."/>
            <person name="Thomas E."/>
            <person name="Dean R.A."/>
            <person name="Jabaji S."/>
            <person name="Neate S.M."/>
            <person name="Tavantzis S."/>
            <person name="Toda T."/>
            <person name="Vilgalys R."/>
            <person name="Bharathan N."/>
            <person name="Fedorova-Abrams N."/>
            <person name="Pakala S.B."/>
            <person name="Pakala S.M."/>
            <person name="Zafar N."/>
            <person name="Joardar V."/>
            <person name="Losada L."/>
            <person name="Nierman W.C."/>
        </authorList>
    </citation>
    <scope>NUCLEOTIDE SEQUENCE [LARGE SCALE GENOMIC DNA]</scope>
    <source>
        <strain evidence="3">AG-3</strain>
    </source>
</reference>
<dbReference type="InterPro" id="IPR036063">
    <property type="entry name" value="Smr_dom_sf"/>
</dbReference>
<dbReference type="SMART" id="SM01162">
    <property type="entry name" value="DUF1771"/>
    <property type="match status" value="1"/>
</dbReference>
<dbReference type="PANTHER" id="PTHR47417:SF1">
    <property type="entry name" value="SMR DOMAIN-CONTAINING PROTEIN YPL199C"/>
    <property type="match status" value="1"/>
</dbReference>
<dbReference type="Gene3D" id="3.30.1370.110">
    <property type="match status" value="1"/>
</dbReference>
<organism evidence="2 3">
    <name type="scientific">Rhizoctonia solani AG-3 Rhs1AP</name>
    <dbReference type="NCBI Taxonomy" id="1086054"/>
    <lineage>
        <taxon>Eukaryota</taxon>
        <taxon>Fungi</taxon>
        <taxon>Dikarya</taxon>
        <taxon>Basidiomycota</taxon>
        <taxon>Agaricomycotina</taxon>
        <taxon>Agaricomycetes</taxon>
        <taxon>Cantharellales</taxon>
        <taxon>Ceratobasidiaceae</taxon>
        <taxon>Rhizoctonia</taxon>
    </lineage>
</organism>
<dbReference type="PROSITE" id="PS50828">
    <property type="entry name" value="SMR"/>
    <property type="match status" value="1"/>
</dbReference>
<dbReference type="PANTHER" id="PTHR47417">
    <property type="entry name" value="SMR DOMAIN-CONTAINING PROTEIN YPL199C"/>
    <property type="match status" value="1"/>
</dbReference>
<sequence>MFQAHQDPYYEQLRARARQAGDSMSNSFEEAKLAFQRGEKAKAKQLAEAGKRYQADMHRLNEEASQWVHEQLNSGDKDGLDLHGLYVKEAVKRAESAIRAAQNRGDEELRIIVGRGSHSEGQMARIKPAIEQLLARKHLDSYIDPRNDGVLVVQFSSRSRDAMWYDY</sequence>
<dbReference type="SMART" id="SM00463">
    <property type="entry name" value="SMR"/>
    <property type="match status" value="1"/>
</dbReference>